<dbReference type="InterPro" id="IPR036380">
    <property type="entry name" value="Isochorismatase-like_sf"/>
</dbReference>
<organism evidence="2 3">
    <name type="scientific">Candidatus Bilamarchaeum dharawalense</name>
    <dbReference type="NCBI Taxonomy" id="2885759"/>
    <lineage>
        <taxon>Archaea</taxon>
        <taxon>Candidatus Micrarchaeota</taxon>
        <taxon>Candidatus Micrarchaeia</taxon>
        <taxon>Candidatus Anstonellales</taxon>
        <taxon>Candidatus Bilamarchaeaceae</taxon>
        <taxon>Candidatus Bilamarchaeum</taxon>
    </lineage>
</organism>
<name>A0A5E4LP45_9ARCH</name>
<feature type="domain" description="Isochorismatase-like" evidence="1">
    <location>
        <begin position="26"/>
        <end position="150"/>
    </location>
</feature>
<dbReference type="SUPFAM" id="SSF52499">
    <property type="entry name" value="Isochorismatase-like hydrolases"/>
    <property type="match status" value="1"/>
</dbReference>
<reference evidence="2 3" key="1">
    <citation type="submission" date="2019-08" db="EMBL/GenBank/DDBJ databases">
        <authorList>
            <person name="Vazquez-Campos X."/>
        </authorList>
    </citation>
    <scope>NUCLEOTIDE SEQUENCE [LARGE SCALE GENOMIC DNA]</scope>
    <source>
        <strain evidence="2">LFW-283_2</strain>
    </source>
</reference>
<evidence type="ECO:0000313" key="3">
    <source>
        <dbReference type="Proteomes" id="UP000789941"/>
    </source>
</evidence>
<comment type="caution">
    <text evidence="2">The sequence shown here is derived from an EMBL/GenBank/DDBJ whole genome shotgun (WGS) entry which is preliminary data.</text>
</comment>
<dbReference type="Pfam" id="PF00857">
    <property type="entry name" value="Isochorismatase"/>
    <property type="match status" value="1"/>
</dbReference>
<dbReference type="AlphaFoldDB" id="A0A5E4LP45"/>
<protein>
    <submittedName>
        <fullName evidence="2">Isochorismatase family protein</fullName>
    </submittedName>
</protein>
<evidence type="ECO:0000313" key="2">
    <source>
        <dbReference type="EMBL" id="VVC02783.1"/>
    </source>
</evidence>
<accession>A0A5E4LP45</accession>
<dbReference type="Proteomes" id="UP000789941">
    <property type="component" value="Unassembled WGS sequence"/>
</dbReference>
<evidence type="ECO:0000259" key="1">
    <source>
        <dbReference type="Pfam" id="PF00857"/>
    </source>
</evidence>
<dbReference type="InterPro" id="IPR000868">
    <property type="entry name" value="Isochorismatase-like_dom"/>
</dbReference>
<sequence length="204" mass="23155">MRQLANPIPTRSPSDRKITPGKFGMVIIDMLDQYWPPDTRPFKYDFGPVSLGIKRLCGLLDFALKHNIPIIIVESYSSDAFLVTIPEITDRVESKARIMSKKGHDAFLESEFRSILKELDLVDLVVGGYDRSICVFQTSRSLVTNGFRVFTSPEVLFGDDSLDLRHPDLVGAALEFYKSETVWFETYRELLSTLRSSQIPRAST</sequence>
<dbReference type="EMBL" id="CABMJJ010000003">
    <property type="protein sequence ID" value="VVC02783.1"/>
    <property type="molecule type" value="Genomic_DNA"/>
</dbReference>
<dbReference type="Gene3D" id="3.40.50.850">
    <property type="entry name" value="Isochorismatase-like"/>
    <property type="match status" value="1"/>
</dbReference>
<proteinExistence type="predicted"/>
<gene>
    <name evidence="2" type="ORF">LFW2832_01229</name>
</gene>